<feature type="domain" description="Helicase C-terminal" evidence="7">
    <location>
        <begin position="204"/>
        <end position="374"/>
    </location>
</feature>
<sequence>MTQVLSNLPINAILDDIIASLQQHSQLIIQAPPGAGKSTFLPLQLLLNSSFSGKIIMLEPRRLAAKSIASFIAKQLAEPVGQRVGYRVRGESKCSNATRLEIVTEGVLTRMIQSDPELTGVDMLLFDEFHERSIHADLGLALALEVQQVFNEQLKIVVMSATLDQSSLHSIIPDAALHTSEGRGFPIEQRYAPAKANQNLIALICQQTLKALHEEQGSILVFLPSIGLINACLEALTDECSGDAQVKIMALHGGLDFSAQQQAIQASPQGQRKVVLTTNIAETSLTIEGVRIVIDSGLENRASFDLNSGVTRLEQKWVSQSSAVQRAGRAGRTEPGICIRLYSESQFKQNPSHTVPEIMRSDLSSLMLEAAQWGSCDVSSMQFVQQPPTAAVSVACALLQSLTLLTPDLTLTQQGKRALQLGLEPRLSAMLLRVPSELLDTALASAVVLEEPMRNSDDIGFQVVLFVERKHPKQGLLKRRADTLAKRMHSSFTLSAVKSAQIGVCLSLAYPDRIAKQRSANGSQYQLTSGHGAFVDDSSRLSGDEYLVAALLQKGRQSSSRILAGAHVSRAELEALHTFEQKKVLQWSDEKQSLIAEQQLTLGQLVVQRKPMATADLSPELLASGMLDYVAKKGLSVLPWSKESILLRSRVNCAKQWLPEMSWPDWSDSGLLNSLTQWLLPYLSGIRSVKGLQTLNMLDILNATLGWPMNQKIDALLPRSIKVPSGSTKTLQYSADQPPKLSVKLQEMFGEPQSPTVAEGRVKVTLELLSPAQRPLQVTQDLAGFWQGAYKEVQKEMKGRYPKHPWPDDPASHQATSKTKRHLK</sequence>
<dbReference type="InterPro" id="IPR027417">
    <property type="entry name" value="P-loop_NTPase"/>
</dbReference>
<dbReference type="GO" id="GO:0004386">
    <property type="term" value="F:helicase activity"/>
    <property type="evidence" value="ECO:0007669"/>
    <property type="project" value="UniProtKB-KW"/>
</dbReference>
<evidence type="ECO:0000259" key="6">
    <source>
        <dbReference type="PROSITE" id="PS51192"/>
    </source>
</evidence>
<dbReference type="Gene3D" id="3.40.50.300">
    <property type="entry name" value="P-loop containing nucleotide triphosphate hydrolases"/>
    <property type="match status" value="2"/>
</dbReference>
<feature type="compositionally biased region" description="Basic and acidic residues" evidence="5">
    <location>
        <begin position="796"/>
        <end position="811"/>
    </location>
</feature>
<dbReference type="InterPro" id="IPR011545">
    <property type="entry name" value="DEAD/DEAH_box_helicase_dom"/>
</dbReference>
<dbReference type="GO" id="GO:0016787">
    <property type="term" value="F:hydrolase activity"/>
    <property type="evidence" value="ECO:0007669"/>
    <property type="project" value="UniProtKB-KW"/>
</dbReference>
<dbReference type="Pfam" id="PF00270">
    <property type="entry name" value="DEAD"/>
    <property type="match status" value="1"/>
</dbReference>
<dbReference type="Pfam" id="PF08482">
    <property type="entry name" value="HrpB_C"/>
    <property type="match status" value="1"/>
</dbReference>
<dbReference type="OrthoDB" id="9805617at2"/>
<name>U3AZ50_9VIBR</name>
<dbReference type="CDD" id="cd17990">
    <property type="entry name" value="DEXHc_HrpB"/>
    <property type="match status" value="1"/>
</dbReference>
<dbReference type="FunFam" id="3.40.50.300:FF:002125">
    <property type="entry name" value="ATP-dependent helicase HrpB"/>
    <property type="match status" value="1"/>
</dbReference>
<evidence type="ECO:0000259" key="7">
    <source>
        <dbReference type="PROSITE" id="PS51194"/>
    </source>
</evidence>
<protein>
    <submittedName>
        <fullName evidence="8">ATP-dependent RNA helicase HrpB</fullName>
    </submittedName>
</protein>
<dbReference type="eggNOG" id="COG1643">
    <property type="taxonomic scope" value="Bacteria"/>
</dbReference>
<dbReference type="AlphaFoldDB" id="U3AZ50"/>
<dbReference type="NCBIfam" id="TIGR01970">
    <property type="entry name" value="DEAH_box_HrpB"/>
    <property type="match status" value="1"/>
</dbReference>
<accession>U3AZ50</accession>
<dbReference type="InterPro" id="IPR014001">
    <property type="entry name" value="Helicase_ATP-bd"/>
</dbReference>
<keyword evidence="2" id="KW-0378">Hydrolase</keyword>
<feature type="domain" description="Helicase ATP-binding" evidence="6">
    <location>
        <begin position="18"/>
        <end position="181"/>
    </location>
</feature>
<dbReference type="PROSITE" id="PS51194">
    <property type="entry name" value="HELICASE_CTER"/>
    <property type="match status" value="1"/>
</dbReference>
<evidence type="ECO:0000256" key="3">
    <source>
        <dbReference type="ARBA" id="ARBA00022806"/>
    </source>
</evidence>
<dbReference type="PIRSF" id="PIRSF005496">
    <property type="entry name" value="ATP_hel_hrpB"/>
    <property type="match status" value="1"/>
</dbReference>
<keyword evidence="9" id="KW-1185">Reference proteome</keyword>
<dbReference type="InterPro" id="IPR001650">
    <property type="entry name" value="Helicase_C-like"/>
</dbReference>
<dbReference type="GO" id="GO:0005524">
    <property type="term" value="F:ATP binding"/>
    <property type="evidence" value="ECO:0007669"/>
    <property type="project" value="UniProtKB-KW"/>
</dbReference>
<dbReference type="RefSeq" id="WP_021712221.1">
    <property type="nucleotide sequence ID" value="NZ_BATM01000002.1"/>
</dbReference>
<evidence type="ECO:0000256" key="2">
    <source>
        <dbReference type="ARBA" id="ARBA00022801"/>
    </source>
</evidence>
<proteinExistence type="predicted"/>
<dbReference type="PANTHER" id="PTHR43519">
    <property type="entry name" value="ATP-DEPENDENT RNA HELICASE HRPB"/>
    <property type="match status" value="1"/>
</dbReference>
<dbReference type="SMART" id="SM00487">
    <property type="entry name" value="DEXDc"/>
    <property type="match status" value="1"/>
</dbReference>
<dbReference type="PANTHER" id="PTHR43519:SF1">
    <property type="entry name" value="ATP-DEPENDENT RNA HELICASE HRPB"/>
    <property type="match status" value="1"/>
</dbReference>
<dbReference type="InterPro" id="IPR049614">
    <property type="entry name" value="HrpB_DEXH"/>
</dbReference>
<reference evidence="8 9" key="1">
    <citation type="submission" date="2013-09" db="EMBL/GenBank/DDBJ databases">
        <title>Whole genome shotgun sequence of Vibrio ezurae NBRC 102218.</title>
        <authorList>
            <person name="Yoshida I."/>
            <person name="Hosoyama A."/>
            <person name="Numata M."/>
            <person name="Hashimoto M."/>
            <person name="Hosoyama Y."/>
            <person name="Tsuchikane K."/>
            <person name="Noguchi M."/>
            <person name="Hirakata S."/>
            <person name="Ichikawa N."/>
            <person name="Ohji S."/>
            <person name="Yamazoe A."/>
            <person name="Fujita N."/>
        </authorList>
    </citation>
    <scope>NUCLEOTIDE SEQUENCE [LARGE SCALE GENOMIC DNA]</scope>
    <source>
        <strain evidence="8 9">NBRC 102218</strain>
    </source>
</reference>
<dbReference type="Gene3D" id="1.20.120.1080">
    <property type="match status" value="1"/>
</dbReference>
<dbReference type="STRING" id="1219080.VEZ01S_02_00780"/>
<keyword evidence="4" id="KW-0067">ATP-binding</keyword>
<dbReference type="Proteomes" id="UP000016562">
    <property type="component" value="Unassembled WGS sequence"/>
</dbReference>
<dbReference type="CDD" id="cd18791">
    <property type="entry name" value="SF2_C_RHA"/>
    <property type="match status" value="1"/>
</dbReference>
<dbReference type="SUPFAM" id="SSF52540">
    <property type="entry name" value="P-loop containing nucleoside triphosphate hydrolases"/>
    <property type="match status" value="1"/>
</dbReference>
<gene>
    <name evidence="8" type="primary">hrpB</name>
    <name evidence="8" type="ORF">VEZ01S_02_00780</name>
</gene>
<dbReference type="Pfam" id="PF00271">
    <property type="entry name" value="Helicase_C"/>
    <property type="match status" value="1"/>
</dbReference>
<evidence type="ECO:0000313" key="9">
    <source>
        <dbReference type="Proteomes" id="UP000016562"/>
    </source>
</evidence>
<keyword evidence="1" id="KW-0547">Nucleotide-binding</keyword>
<feature type="region of interest" description="Disordered" evidence="5">
    <location>
        <begin position="796"/>
        <end position="824"/>
    </location>
</feature>
<dbReference type="GO" id="GO:0003676">
    <property type="term" value="F:nucleic acid binding"/>
    <property type="evidence" value="ECO:0007669"/>
    <property type="project" value="InterPro"/>
</dbReference>
<evidence type="ECO:0000313" key="8">
    <source>
        <dbReference type="EMBL" id="GAD78497.1"/>
    </source>
</evidence>
<dbReference type="Pfam" id="PF24473">
    <property type="entry name" value="CON_HrpB"/>
    <property type="match status" value="1"/>
</dbReference>
<dbReference type="PROSITE" id="PS51192">
    <property type="entry name" value="HELICASE_ATP_BIND_1"/>
    <property type="match status" value="1"/>
</dbReference>
<evidence type="ECO:0000256" key="5">
    <source>
        <dbReference type="SAM" id="MobiDB-lite"/>
    </source>
</evidence>
<dbReference type="EMBL" id="BATM01000002">
    <property type="protein sequence ID" value="GAD78497.1"/>
    <property type="molecule type" value="Genomic_DNA"/>
</dbReference>
<dbReference type="InterPro" id="IPR010225">
    <property type="entry name" value="HrpB"/>
</dbReference>
<dbReference type="InterPro" id="IPR013689">
    <property type="entry name" value="RNA_helicase_ATP-dep_HrpB_C"/>
</dbReference>
<evidence type="ECO:0000256" key="1">
    <source>
        <dbReference type="ARBA" id="ARBA00022741"/>
    </source>
</evidence>
<keyword evidence="3 8" id="KW-0347">Helicase</keyword>
<dbReference type="InterPro" id="IPR056329">
    <property type="entry name" value="CON_HrpB"/>
</dbReference>
<evidence type="ECO:0000256" key="4">
    <source>
        <dbReference type="ARBA" id="ARBA00022840"/>
    </source>
</evidence>
<organism evidence="8 9">
    <name type="scientific">Vibrio ezurae NBRC 102218</name>
    <dbReference type="NCBI Taxonomy" id="1219080"/>
    <lineage>
        <taxon>Bacteria</taxon>
        <taxon>Pseudomonadati</taxon>
        <taxon>Pseudomonadota</taxon>
        <taxon>Gammaproteobacteria</taxon>
        <taxon>Vibrionales</taxon>
        <taxon>Vibrionaceae</taxon>
        <taxon>Vibrio</taxon>
    </lineage>
</organism>
<dbReference type="SMART" id="SM00490">
    <property type="entry name" value="HELICc"/>
    <property type="match status" value="1"/>
</dbReference>
<comment type="caution">
    <text evidence="8">The sequence shown here is derived from an EMBL/GenBank/DDBJ whole genome shotgun (WGS) entry which is preliminary data.</text>
</comment>